<feature type="transmembrane region" description="Helical" evidence="9">
    <location>
        <begin position="171"/>
        <end position="197"/>
    </location>
</feature>
<feature type="region of interest" description="Disordered" evidence="8">
    <location>
        <begin position="399"/>
        <end position="437"/>
    </location>
</feature>
<evidence type="ECO:0000256" key="1">
    <source>
        <dbReference type="ARBA" id="ARBA00004651"/>
    </source>
</evidence>
<feature type="transmembrane region" description="Helical" evidence="9">
    <location>
        <begin position="123"/>
        <end position="139"/>
    </location>
</feature>
<dbReference type="Pfam" id="PF09594">
    <property type="entry name" value="GT87"/>
    <property type="match status" value="1"/>
</dbReference>
<evidence type="ECO:0000256" key="6">
    <source>
        <dbReference type="ARBA" id="ARBA00023136"/>
    </source>
</evidence>
<evidence type="ECO:0000256" key="8">
    <source>
        <dbReference type="SAM" id="MobiDB-lite"/>
    </source>
</evidence>
<dbReference type="GO" id="GO:0005886">
    <property type="term" value="C:plasma membrane"/>
    <property type="evidence" value="ECO:0007669"/>
    <property type="project" value="UniProtKB-SubCell"/>
</dbReference>
<keyword evidence="4 9" id="KW-0812">Transmembrane</keyword>
<comment type="subcellular location">
    <subcellularLocation>
        <location evidence="1">Cell membrane</location>
        <topology evidence="1">Multi-pass membrane protein</topology>
    </subcellularLocation>
</comment>
<dbReference type="InterPro" id="IPR018584">
    <property type="entry name" value="GT87"/>
</dbReference>
<gene>
    <name evidence="10" type="ORF">ABWK59_15360</name>
</gene>
<keyword evidence="5 9" id="KW-1133">Transmembrane helix</keyword>
<dbReference type="KEGG" id="kcm:ABWK59_15360"/>
<dbReference type="GO" id="GO:0016758">
    <property type="term" value="F:hexosyltransferase activity"/>
    <property type="evidence" value="ECO:0007669"/>
    <property type="project" value="InterPro"/>
</dbReference>
<feature type="transmembrane region" description="Helical" evidence="9">
    <location>
        <begin position="17"/>
        <end position="37"/>
    </location>
</feature>
<organism evidence="10">
    <name type="scientific">Kitasatospora camelliae</name>
    <dbReference type="NCBI Taxonomy" id="3156397"/>
    <lineage>
        <taxon>Bacteria</taxon>
        <taxon>Bacillati</taxon>
        <taxon>Actinomycetota</taxon>
        <taxon>Actinomycetes</taxon>
        <taxon>Kitasatosporales</taxon>
        <taxon>Streptomycetaceae</taxon>
        <taxon>Kitasatospora</taxon>
    </lineage>
</organism>
<feature type="transmembrane region" description="Helical" evidence="9">
    <location>
        <begin position="370"/>
        <end position="391"/>
    </location>
</feature>
<feature type="transmembrane region" description="Helical" evidence="9">
    <location>
        <begin position="304"/>
        <end position="322"/>
    </location>
</feature>
<sequence length="437" mass="47445">MSDLSAARPRRREADPVVLAVAGASLVAGALAVRVLMLDHESSDYHYFLGPWYRHIASHGGFHALADAGFSDYNVPYLYLMAALTYLPVGAVAGIKWISMVFDLVLAYYAFRITALRRPEHSWHAFGAAATVLFLPTVVTNSGWWGQADAIFTAFLVGGVYHVLRRRPWWACAFFGVALAFKLQAVFLFPFLLVMVLVRRLPWRSLLAVPAAYLLLDVPAFLLGADPWRLLTVYARQPDTYKQLTLNAPSVYEFVSWPGDTDGVRSAGVLVAGGVVLTLVALAARSRGWVGGRGAQAPADGAEQTRILLVATASAIAVPFLLPSMHERYFYVADVLSVVLAFQLPRLWALPVLVQLASFGSYLEFLSPGLAPYLSMPAHAALMLLALRSVLRAAAHGLRAPTDPAGDGRAEEPADEGDAGDDGEDEPLTDRREAVGR</sequence>
<dbReference type="RefSeq" id="WP_354641141.1">
    <property type="nucleotide sequence ID" value="NZ_CP159872.1"/>
</dbReference>
<dbReference type="AlphaFoldDB" id="A0AAU8JWI7"/>
<keyword evidence="2" id="KW-1003">Cell membrane</keyword>
<name>A0AAU8JWI7_9ACTN</name>
<evidence type="ECO:0000313" key="10">
    <source>
        <dbReference type="EMBL" id="XCM80201.1"/>
    </source>
</evidence>
<reference evidence="10" key="1">
    <citation type="submission" date="2024-06" db="EMBL/GenBank/DDBJ databases">
        <title>The genome sequences of Kitasatospora sp. strain HUAS MG31.</title>
        <authorList>
            <person name="Mo P."/>
        </authorList>
    </citation>
    <scope>NUCLEOTIDE SEQUENCE</scope>
    <source>
        <strain evidence="10">HUAS MG31</strain>
    </source>
</reference>
<evidence type="ECO:0000256" key="7">
    <source>
        <dbReference type="ARBA" id="ARBA00024033"/>
    </source>
</evidence>
<feature type="transmembrane region" description="Helical" evidence="9">
    <location>
        <begin position="78"/>
        <end position="111"/>
    </location>
</feature>
<evidence type="ECO:0000256" key="4">
    <source>
        <dbReference type="ARBA" id="ARBA00022692"/>
    </source>
</evidence>
<feature type="compositionally biased region" description="Basic and acidic residues" evidence="8">
    <location>
        <begin position="428"/>
        <end position="437"/>
    </location>
</feature>
<feature type="transmembrane region" description="Helical" evidence="9">
    <location>
        <begin position="203"/>
        <end position="223"/>
    </location>
</feature>
<proteinExistence type="inferred from homology"/>
<keyword evidence="3" id="KW-0808">Transferase</keyword>
<feature type="transmembrane region" description="Helical" evidence="9">
    <location>
        <begin position="267"/>
        <end position="284"/>
    </location>
</feature>
<evidence type="ECO:0000256" key="3">
    <source>
        <dbReference type="ARBA" id="ARBA00022679"/>
    </source>
</evidence>
<comment type="similarity">
    <text evidence="7">Belongs to the glycosyltransferase 87 family.</text>
</comment>
<keyword evidence="6 9" id="KW-0472">Membrane</keyword>
<dbReference type="EMBL" id="CP159872">
    <property type="protein sequence ID" value="XCM80201.1"/>
    <property type="molecule type" value="Genomic_DNA"/>
</dbReference>
<feature type="compositionally biased region" description="Acidic residues" evidence="8">
    <location>
        <begin position="413"/>
        <end position="427"/>
    </location>
</feature>
<evidence type="ECO:0000256" key="5">
    <source>
        <dbReference type="ARBA" id="ARBA00022989"/>
    </source>
</evidence>
<accession>A0AAU8JWI7</accession>
<protein>
    <submittedName>
        <fullName evidence="10">Glycosyltransferase 87 family protein</fullName>
    </submittedName>
</protein>
<evidence type="ECO:0000256" key="2">
    <source>
        <dbReference type="ARBA" id="ARBA00022475"/>
    </source>
</evidence>
<evidence type="ECO:0000256" key="9">
    <source>
        <dbReference type="SAM" id="Phobius"/>
    </source>
</evidence>